<dbReference type="EMBL" id="OIVN01003811">
    <property type="protein sequence ID" value="SPD13727.1"/>
    <property type="molecule type" value="Genomic_DNA"/>
</dbReference>
<protein>
    <submittedName>
        <fullName evidence="1">Uncharacterized protein</fullName>
    </submittedName>
</protein>
<proteinExistence type="predicted"/>
<dbReference type="AlphaFoldDB" id="A0A2N9HHG5"/>
<reference evidence="1" key="1">
    <citation type="submission" date="2018-02" db="EMBL/GenBank/DDBJ databases">
        <authorList>
            <person name="Cohen D.B."/>
            <person name="Kent A.D."/>
        </authorList>
    </citation>
    <scope>NUCLEOTIDE SEQUENCE</scope>
</reference>
<name>A0A2N9HHG5_FAGSY</name>
<accession>A0A2N9HHG5</accession>
<evidence type="ECO:0000313" key="1">
    <source>
        <dbReference type="EMBL" id="SPD13727.1"/>
    </source>
</evidence>
<gene>
    <name evidence="1" type="ORF">FSB_LOCUS41609</name>
</gene>
<sequence length="62" mass="6916">MRSSSSLKVKAEPGAFSYRTCALLLLLPLVLFPCLAVDQKHESAIEFLGFELVCVFWLIQSV</sequence>
<organism evidence="1">
    <name type="scientific">Fagus sylvatica</name>
    <name type="common">Beechnut</name>
    <dbReference type="NCBI Taxonomy" id="28930"/>
    <lineage>
        <taxon>Eukaryota</taxon>
        <taxon>Viridiplantae</taxon>
        <taxon>Streptophyta</taxon>
        <taxon>Embryophyta</taxon>
        <taxon>Tracheophyta</taxon>
        <taxon>Spermatophyta</taxon>
        <taxon>Magnoliopsida</taxon>
        <taxon>eudicotyledons</taxon>
        <taxon>Gunneridae</taxon>
        <taxon>Pentapetalae</taxon>
        <taxon>rosids</taxon>
        <taxon>fabids</taxon>
        <taxon>Fagales</taxon>
        <taxon>Fagaceae</taxon>
        <taxon>Fagus</taxon>
    </lineage>
</organism>